<proteinExistence type="predicted"/>
<organism evidence="1 2">
    <name type="scientific">Bacillus carboniphilus</name>
    <dbReference type="NCBI Taxonomy" id="86663"/>
    <lineage>
        <taxon>Bacteria</taxon>
        <taxon>Bacillati</taxon>
        <taxon>Bacillota</taxon>
        <taxon>Bacilli</taxon>
        <taxon>Bacillales</taxon>
        <taxon>Bacillaceae</taxon>
        <taxon>Bacillus</taxon>
    </lineage>
</organism>
<dbReference type="PIRSF" id="PIRSF030140">
    <property type="entry name" value="UCP030140"/>
    <property type="match status" value="1"/>
</dbReference>
<dbReference type="InterPro" id="IPR014871">
    <property type="entry name" value="dUTPase/dCTP_pyrophosphatase"/>
</dbReference>
<dbReference type="EMBL" id="CP129014">
    <property type="protein sequence ID" value="WLR44409.1"/>
    <property type="molecule type" value="Genomic_DNA"/>
</dbReference>
<evidence type="ECO:0000313" key="1">
    <source>
        <dbReference type="EMBL" id="WLR44409.1"/>
    </source>
</evidence>
<dbReference type="RefSeq" id="WP_226540683.1">
    <property type="nucleotide sequence ID" value="NZ_CP129014.1"/>
</dbReference>
<accession>A0ABY9JYC4</accession>
<geneLocation type="plasmid" evidence="1 2">
    <name>unnamed1</name>
</geneLocation>
<keyword evidence="1" id="KW-0614">Plasmid</keyword>
<dbReference type="InterPro" id="IPR016947">
    <property type="entry name" value="UCP030140"/>
</dbReference>
<evidence type="ECO:0000313" key="2">
    <source>
        <dbReference type="Proteomes" id="UP001197974"/>
    </source>
</evidence>
<dbReference type="Proteomes" id="UP001197974">
    <property type="component" value="Plasmid unnamed1"/>
</dbReference>
<gene>
    <name evidence="1" type="ORF">LC087_19065</name>
</gene>
<sequence length="166" mass="19535">MNVKELFEMQRELDQHIMDKHPELKEADNLYWKVLALQVELGELAQEFRGFKMWSNNREMNREKALEEYVDCLHFVISIGLDLGHSNFHKHLSYAVVGGKRVNELIIREFNEVFSASARVQYTGDYEYLTRSFANLGALLGFQWSEIEQAYKSKNQVNHARQEANY</sequence>
<dbReference type="SUPFAM" id="SSF101386">
    <property type="entry name" value="all-alpha NTP pyrophosphatases"/>
    <property type="match status" value="1"/>
</dbReference>
<protein>
    <submittedName>
        <fullName evidence="1">dUTP diphosphatase</fullName>
    </submittedName>
</protein>
<dbReference type="Pfam" id="PF08761">
    <property type="entry name" value="dUTPase_2"/>
    <property type="match status" value="1"/>
</dbReference>
<dbReference type="Gene3D" id="1.10.4010.10">
    <property type="entry name" value="Type II deoxyuridine triphosphatase"/>
    <property type="match status" value="1"/>
</dbReference>
<dbReference type="CDD" id="cd11527">
    <property type="entry name" value="NTP-PPase_dUTPase"/>
    <property type="match status" value="1"/>
</dbReference>
<keyword evidence="2" id="KW-1185">Reference proteome</keyword>
<reference evidence="1 2" key="1">
    <citation type="submission" date="2023-06" db="EMBL/GenBank/DDBJ databases">
        <title>Five Gram-positive bacteria isolated from mangrove sediments in Shenzhen, Guangdong, China.</title>
        <authorList>
            <person name="Yu S."/>
            <person name="Zheng W."/>
            <person name="Huang Y."/>
        </authorList>
    </citation>
    <scope>NUCLEOTIDE SEQUENCE [LARGE SCALE GENOMIC DNA]</scope>
    <source>
        <strain evidence="1 2">SaN35-3</strain>
        <plasmid evidence="1 2">unnamed1</plasmid>
    </source>
</reference>
<name>A0ABY9JYC4_9BACI</name>